<feature type="domain" description="Histidine kinase" evidence="10">
    <location>
        <begin position="513"/>
        <end position="726"/>
    </location>
</feature>
<keyword evidence="12" id="KW-1185">Reference proteome</keyword>
<evidence type="ECO:0000256" key="3">
    <source>
        <dbReference type="ARBA" id="ARBA00022553"/>
    </source>
</evidence>
<dbReference type="PANTHER" id="PTHR24421">
    <property type="entry name" value="NITRATE/NITRITE SENSOR PROTEIN NARX-RELATED"/>
    <property type="match status" value="1"/>
</dbReference>
<dbReference type="Gene3D" id="3.30.565.10">
    <property type="entry name" value="Histidine kinase-like ATPase, C-terminal domain"/>
    <property type="match status" value="1"/>
</dbReference>
<feature type="transmembrane region" description="Helical" evidence="9">
    <location>
        <begin position="139"/>
        <end position="161"/>
    </location>
</feature>
<dbReference type="InterPro" id="IPR003594">
    <property type="entry name" value="HATPase_dom"/>
</dbReference>
<evidence type="ECO:0000256" key="7">
    <source>
        <dbReference type="ARBA" id="ARBA00022840"/>
    </source>
</evidence>
<dbReference type="Gene3D" id="3.30.450.40">
    <property type="match status" value="1"/>
</dbReference>
<dbReference type="RefSeq" id="WP_190928912.1">
    <property type="nucleotide sequence ID" value="NZ_JACXJA010000018.1"/>
</dbReference>
<keyword evidence="9" id="KW-0812">Transmembrane</keyword>
<name>A0A927C8C8_9BACL</name>
<dbReference type="GO" id="GO:0046983">
    <property type="term" value="F:protein dimerization activity"/>
    <property type="evidence" value="ECO:0007669"/>
    <property type="project" value="InterPro"/>
</dbReference>
<feature type="transmembrane region" description="Helical" evidence="9">
    <location>
        <begin position="236"/>
        <end position="255"/>
    </location>
</feature>
<keyword evidence="9" id="KW-0472">Membrane</keyword>
<dbReference type="EC" id="2.7.13.3" evidence="2"/>
<evidence type="ECO:0000256" key="8">
    <source>
        <dbReference type="ARBA" id="ARBA00023012"/>
    </source>
</evidence>
<dbReference type="SUPFAM" id="SSF55874">
    <property type="entry name" value="ATPase domain of HSP90 chaperone/DNA topoisomerase II/histidine kinase"/>
    <property type="match status" value="1"/>
</dbReference>
<dbReference type="Gene3D" id="1.20.5.1930">
    <property type="match status" value="1"/>
</dbReference>
<keyword evidence="3" id="KW-0597">Phosphoprotein</keyword>
<dbReference type="InterPro" id="IPR036890">
    <property type="entry name" value="HATPase_C_sf"/>
</dbReference>
<comment type="catalytic activity">
    <reaction evidence="1">
        <text>ATP + protein L-histidine = ADP + protein N-phospho-L-histidine.</text>
        <dbReference type="EC" id="2.7.13.3"/>
    </reaction>
</comment>
<dbReference type="GO" id="GO:0005524">
    <property type="term" value="F:ATP binding"/>
    <property type="evidence" value="ECO:0007669"/>
    <property type="project" value="UniProtKB-KW"/>
</dbReference>
<keyword evidence="5" id="KW-0547">Nucleotide-binding</keyword>
<evidence type="ECO:0000256" key="2">
    <source>
        <dbReference type="ARBA" id="ARBA00012438"/>
    </source>
</evidence>
<keyword evidence="6 11" id="KW-0418">Kinase</keyword>
<protein>
    <recommendedName>
        <fullName evidence="2">histidine kinase</fullName>
        <ecNumber evidence="2">2.7.13.3</ecNumber>
    </recommendedName>
</protein>
<dbReference type="EMBL" id="JACXJA010000018">
    <property type="protein sequence ID" value="MBD2863279.1"/>
    <property type="molecule type" value="Genomic_DNA"/>
</dbReference>
<dbReference type="AlphaFoldDB" id="A0A927C8C8"/>
<keyword evidence="9" id="KW-1133">Transmembrane helix</keyword>
<dbReference type="PROSITE" id="PS50109">
    <property type="entry name" value="HIS_KIN"/>
    <property type="match status" value="1"/>
</dbReference>
<organism evidence="11 12">
    <name type="scientific">Paenibacillus oceani</name>
    <dbReference type="NCBI Taxonomy" id="2772510"/>
    <lineage>
        <taxon>Bacteria</taxon>
        <taxon>Bacillati</taxon>
        <taxon>Bacillota</taxon>
        <taxon>Bacilli</taxon>
        <taxon>Bacillales</taxon>
        <taxon>Paenibacillaceae</taxon>
        <taxon>Paenibacillus</taxon>
    </lineage>
</organism>
<evidence type="ECO:0000313" key="12">
    <source>
        <dbReference type="Proteomes" id="UP000639396"/>
    </source>
</evidence>
<evidence type="ECO:0000256" key="1">
    <source>
        <dbReference type="ARBA" id="ARBA00000085"/>
    </source>
</evidence>
<evidence type="ECO:0000256" key="5">
    <source>
        <dbReference type="ARBA" id="ARBA00022741"/>
    </source>
</evidence>
<evidence type="ECO:0000313" key="11">
    <source>
        <dbReference type="EMBL" id="MBD2863279.1"/>
    </source>
</evidence>
<feature type="transmembrane region" description="Helical" evidence="9">
    <location>
        <begin position="79"/>
        <end position="103"/>
    </location>
</feature>
<feature type="transmembrane region" description="Helical" evidence="9">
    <location>
        <begin position="196"/>
        <end position="216"/>
    </location>
</feature>
<feature type="transmembrane region" description="Helical" evidence="9">
    <location>
        <begin position="300"/>
        <end position="323"/>
    </location>
</feature>
<keyword evidence="4" id="KW-0808">Transferase</keyword>
<evidence type="ECO:0000256" key="9">
    <source>
        <dbReference type="SAM" id="Phobius"/>
    </source>
</evidence>
<feature type="transmembrane region" description="Helical" evidence="9">
    <location>
        <begin position="335"/>
        <end position="356"/>
    </location>
</feature>
<evidence type="ECO:0000259" key="10">
    <source>
        <dbReference type="PROSITE" id="PS50109"/>
    </source>
</evidence>
<dbReference type="GO" id="GO:0000155">
    <property type="term" value="F:phosphorelay sensor kinase activity"/>
    <property type="evidence" value="ECO:0007669"/>
    <property type="project" value="InterPro"/>
</dbReference>
<dbReference type="PANTHER" id="PTHR24421:SF10">
    <property type="entry name" value="NITRATE_NITRITE SENSOR PROTEIN NARQ"/>
    <property type="match status" value="1"/>
</dbReference>
<accession>A0A927C8C8</accession>
<evidence type="ECO:0000256" key="4">
    <source>
        <dbReference type="ARBA" id="ARBA00022679"/>
    </source>
</evidence>
<dbReference type="Pfam" id="PF02518">
    <property type="entry name" value="HATPase_c"/>
    <property type="match status" value="1"/>
</dbReference>
<reference evidence="11" key="1">
    <citation type="submission" date="2020-09" db="EMBL/GenBank/DDBJ databases">
        <title>A novel bacterium of genus Paenibacillus, isolated from South China Sea.</title>
        <authorList>
            <person name="Huang H."/>
            <person name="Mo K."/>
            <person name="Hu Y."/>
        </authorList>
    </citation>
    <scope>NUCLEOTIDE SEQUENCE</scope>
    <source>
        <strain evidence="11">IB182363</strain>
    </source>
</reference>
<keyword evidence="7" id="KW-0067">ATP-binding</keyword>
<dbReference type="CDD" id="cd16917">
    <property type="entry name" value="HATPase_UhpB-NarQ-NarX-like"/>
    <property type="match status" value="1"/>
</dbReference>
<proteinExistence type="predicted"/>
<feature type="transmembrane region" description="Helical" evidence="9">
    <location>
        <begin position="110"/>
        <end position="133"/>
    </location>
</feature>
<feature type="transmembrane region" description="Helical" evidence="9">
    <location>
        <begin position="173"/>
        <end position="190"/>
    </location>
</feature>
<dbReference type="InterPro" id="IPR029016">
    <property type="entry name" value="GAF-like_dom_sf"/>
</dbReference>
<keyword evidence="8" id="KW-0902">Two-component regulatory system</keyword>
<dbReference type="Proteomes" id="UP000639396">
    <property type="component" value="Unassembled WGS sequence"/>
</dbReference>
<feature type="transmembrane region" description="Helical" evidence="9">
    <location>
        <begin position="267"/>
        <end position="288"/>
    </location>
</feature>
<feature type="transmembrane region" description="Helical" evidence="9">
    <location>
        <begin position="21"/>
        <end position="41"/>
    </location>
</feature>
<dbReference type="GO" id="GO:0016020">
    <property type="term" value="C:membrane"/>
    <property type="evidence" value="ECO:0007669"/>
    <property type="project" value="InterPro"/>
</dbReference>
<dbReference type="SUPFAM" id="SSF55781">
    <property type="entry name" value="GAF domain-like"/>
    <property type="match status" value="1"/>
</dbReference>
<sequence>MKPDVHPPAGTAYASHRHNRLSLGLQLLVLTFALITIGLYLSSIPGYYTALVTSCIPEGCGKSVPAMPIDGNGLSLETYAALFVLIDVGFTSVFYITSAVLFWKCRREPLGLLAVIAMVSFGTSFPSLFVVASEDSAAAHLWFMIVSMVGWISLALFIFLFPNGRFVPRWTRFFFVVIVLMDAVILMFDGNMWEKLNVPVFIQFLWFVSFTAAMIYSQIYRFRRVSTPAERQQTKWVVYGVSVGFVGFIAMSLLFDPSLHDGSAMTYVVLNGVLHLVLLAIPVTLMTAVLRKKLWDIDPLVNRTLVYAALTVCVVLLYTAAVFYLSRVFQTKDHFLVSLLATAVVAVAFAPLKEWLQRQINRLMKGRHDDPYAVLIELGNRLMHPVEPDAMLKAVVGTVKDALRLPYTGISIGVDGQETMIASEGEPVYELHAFPVIHRGEELGTLHIASRSPGETFGAEDMKFLEVLQRQAGPILENVKMTLGMKLLVADLRDSREKLVLAREEERRQLRNNLHDDLAPRLAALALNAAAAQSYVEKEPAAAIRMMAELRLVIRSTVEEIRTLVHELRPPTLDELGLAGAIRERIAELSKPAMPMVGRSEEEPLRIRLYTPPALPVLPAAVEVAAYRIVSESLANVLKHAQATSCAVRLDLSPSRELMIEIADNGKGMYARSPLAEPGTVSAAGAGSGIGLGSIRERAAELGGRCTIEQPDSGGTRIVAVLPLQGEEKT</sequence>
<dbReference type="InterPro" id="IPR050482">
    <property type="entry name" value="Sensor_HK_TwoCompSys"/>
</dbReference>
<evidence type="ECO:0000256" key="6">
    <source>
        <dbReference type="ARBA" id="ARBA00022777"/>
    </source>
</evidence>
<dbReference type="InterPro" id="IPR005467">
    <property type="entry name" value="His_kinase_dom"/>
</dbReference>
<comment type="caution">
    <text evidence="11">The sequence shown here is derived from an EMBL/GenBank/DDBJ whole genome shotgun (WGS) entry which is preliminary data.</text>
</comment>
<dbReference type="Pfam" id="PF07730">
    <property type="entry name" value="HisKA_3"/>
    <property type="match status" value="1"/>
</dbReference>
<dbReference type="InterPro" id="IPR011712">
    <property type="entry name" value="Sig_transdc_His_kin_sub3_dim/P"/>
</dbReference>
<gene>
    <name evidence="11" type="ORF">IDH45_14900</name>
</gene>
<dbReference type="SMART" id="SM00387">
    <property type="entry name" value="HATPase_c"/>
    <property type="match status" value="1"/>
</dbReference>